<feature type="chain" id="PRO_5029509713" description="Sulfur globule protein" evidence="1">
    <location>
        <begin position="32"/>
        <end position="82"/>
    </location>
</feature>
<dbReference type="EMBL" id="AP022610">
    <property type="protein sequence ID" value="BBZ26680.1"/>
    <property type="molecule type" value="Genomic_DNA"/>
</dbReference>
<evidence type="ECO:0008006" key="4">
    <source>
        <dbReference type="Google" id="ProtNLM"/>
    </source>
</evidence>
<feature type="signal peptide" evidence="1">
    <location>
        <begin position="1"/>
        <end position="31"/>
    </location>
</feature>
<dbReference type="KEGG" id="mmag:MMAD_09750"/>
<proteinExistence type="predicted"/>
<protein>
    <recommendedName>
        <fullName evidence="4">Sulfur globule protein</fullName>
    </recommendedName>
</protein>
<dbReference type="AlphaFoldDB" id="A0A7I7XBQ1"/>
<dbReference type="RefSeq" id="WP_163733288.1">
    <property type="nucleotide sequence ID" value="NZ_AP022610.1"/>
</dbReference>
<gene>
    <name evidence="2" type="ORF">MMAD_09750</name>
</gene>
<name>A0A7I7XBQ1_9MYCO</name>
<evidence type="ECO:0000313" key="3">
    <source>
        <dbReference type="Proteomes" id="UP000466517"/>
    </source>
</evidence>
<keyword evidence="1" id="KW-0732">Signal</keyword>
<keyword evidence="3" id="KW-1185">Reference proteome</keyword>
<evidence type="ECO:0000256" key="1">
    <source>
        <dbReference type="SAM" id="SignalP"/>
    </source>
</evidence>
<sequence length="82" mass="8035">MFDVKKIAAGAAIAGSLGLAALGAGAGVANADPYWGHGHGWGGPAWGGYAPPPPPPYYGYGGYNGYGGGCVTGPLGLLHFCN</sequence>
<reference evidence="2 3" key="1">
    <citation type="journal article" date="2019" name="Emerg. Microbes Infect.">
        <title>Comprehensive subspecies identification of 175 nontuberculous mycobacteria species based on 7547 genomic profiles.</title>
        <authorList>
            <person name="Matsumoto Y."/>
            <person name="Kinjo T."/>
            <person name="Motooka D."/>
            <person name="Nabeya D."/>
            <person name="Jung N."/>
            <person name="Uechi K."/>
            <person name="Horii T."/>
            <person name="Iida T."/>
            <person name="Fujita J."/>
            <person name="Nakamura S."/>
        </authorList>
    </citation>
    <scope>NUCLEOTIDE SEQUENCE [LARGE SCALE GENOMIC DNA]</scope>
    <source>
        <strain evidence="2 3">JCM 13574</strain>
    </source>
</reference>
<evidence type="ECO:0000313" key="2">
    <source>
        <dbReference type="EMBL" id="BBZ26680.1"/>
    </source>
</evidence>
<dbReference type="Proteomes" id="UP000466517">
    <property type="component" value="Chromosome"/>
</dbReference>
<accession>A0A7I7XBQ1</accession>
<organism evidence="2 3">
    <name type="scientific">Mycolicibacterium madagascariense</name>
    <dbReference type="NCBI Taxonomy" id="212765"/>
    <lineage>
        <taxon>Bacteria</taxon>
        <taxon>Bacillati</taxon>
        <taxon>Actinomycetota</taxon>
        <taxon>Actinomycetes</taxon>
        <taxon>Mycobacteriales</taxon>
        <taxon>Mycobacteriaceae</taxon>
        <taxon>Mycolicibacterium</taxon>
    </lineage>
</organism>